<evidence type="ECO:0000313" key="2">
    <source>
        <dbReference type="Proteomes" id="UP001652625"/>
    </source>
</evidence>
<accession>A0ABM4D3R8</accession>
<feature type="compositionally biased region" description="Polar residues" evidence="1">
    <location>
        <begin position="513"/>
        <end position="522"/>
    </location>
</feature>
<evidence type="ECO:0000256" key="1">
    <source>
        <dbReference type="SAM" id="MobiDB-lite"/>
    </source>
</evidence>
<name>A0ABM4D3R8_HYDVU</name>
<dbReference type="PANTHER" id="PTHR21494">
    <property type="entry name" value="ACTIVATING SIGNAL COINTEGRATOR 1 COMPLEX SUBUNIT 2 ASC-1 COMPLEX SUBUNIT P100"/>
    <property type="match status" value="1"/>
</dbReference>
<sequence>MSRNLILNTSIESRNFISFCFPSNEQLEDKTEFHDWLERMIFLSEDLKWLLSITSDKFWKQVLYDPTWKKCLDSFLLYAPRNYDLRNLPENSKSAFSSISKLFLLVIKRMSENSIENSDKKMHGEIIYENFVFDAAKIFDICSIYYKPATNVCIFLEEIIRDVFLSQPKYYIDISNAVESMVMVLQNMEERLLNSRPIPGSSLKPVHGREAQNIVLFLFDMTKTLHAFISVFKESSKIFFNSTFLPLLMSICENTLPSLVQLIEIRVGKYKYISRQILQTSAKFIQQTIENGFIQRSKENSDGQLFSEYTAIMDSMTQCPRFLSVYCDLGTIQKELDIIADIDNIDISSLQYIKDMVCSSIQENMGDKVFHQLKEILPTKSDAYINKCIETCGTDVGIIMNNVMEGKIPNSEEESKKINQNKKIKAPNTDIPKVDKDHISLIKTTFLRENEIYDDEYDDTYDAQNIAARDYDDYTAENIYGRKFTIPQILRQAGDVSSESSEEDVKYSENNKDNASTKTTFTKVAKDQVAPSAEHLHHQDGKNKKNFQPNKNDAKDGDKFKETHTYNRGSGVKENSSKGTYNNRGRGRGANKRNHRAMADSKRSKGMMPF</sequence>
<evidence type="ECO:0000313" key="3">
    <source>
        <dbReference type="RefSeq" id="XP_065668907.1"/>
    </source>
</evidence>
<dbReference type="PANTHER" id="PTHR21494:SF0">
    <property type="entry name" value="ACTIVATING SIGNAL COINTEGRATOR 1 COMPLEX SUBUNIT 2"/>
    <property type="match status" value="1"/>
</dbReference>
<gene>
    <name evidence="3" type="primary">LOC100212803</name>
</gene>
<feature type="compositionally biased region" description="Basic and acidic residues" evidence="1">
    <location>
        <begin position="534"/>
        <end position="543"/>
    </location>
</feature>
<feature type="region of interest" description="Disordered" evidence="1">
    <location>
        <begin position="493"/>
        <end position="610"/>
    </location>
</feature>
<keyword evidence="2" id="KW-1185">Reference proteome</keyword>
<dbReference type="RefSeq" id="XP_065668907.1">
    <property type="nucleotide sequence ID" value="XM_065812835.1"/>
</dbReference>
<feature type="compositionally biased region" description="Basic residues" evidence="1">
    <location>
        <begin position="585"/>
        <end position="596"/>
    </location>
</feature>
<proteinExistence type="predicted"/>
<organism evidence="2 3">
    <name type="scientific">Hydra vulgaris</name>
    <name type="common">Hydra</name>
    <name type="synonym">Hydra attenuata</name>
    <dbReference type="NCBI Taxonomy" id="6087"/>
    <lineage>
        <taxon>Eukaryota</taxon>
        <taxon>Metazoa</taxon>
        <taxon>Cnidaria</taxon>
        <taxon>Hydrozoa</taxon>
        <taxon>Hydroidolina</taxon>
        <taxon>Anthoathecata</taxon>
        <taxon>Aplanulata</taxon>
        <taxon>Hydridae</taxon>
        <taxon>Hydra</taxon>
    </lineage>
</organism>
<dbReference type="InterPro" id="IPR052586">
    <property type="entry name" value="ASCC2"/>
</dbReference>
<dbReference type="Proteomes" id="UP001652625">
    <property type="component" value="Chromosome 12"/>
</dbReference>
<feature type="compositionally biased region" description="Basic and acidic residues" evidence="1">
    <location>
        <begin position="503"/>
        <end position="512"/>
    </location>
</feature>
<feature type="compositionally biased region" description="Basic and acidic residues" evidence="1">
    <location>
        <begin position="552"/>
        <end position="565"/>
    </location>
</feature>
<protein>
    <submittedName>
        <fullName evidence="3">Activating signal cointegrator 1 complex subunit 2 isoform X2</fullName>
    </submittedName>
</protein>
<reference evidence="3" key="1">
    <citation type="submission" date="2025-08" db="UniProtKB">
        <authorList>
            <consortium name="RefSeq"/>
        </authorList>
    </citation>
    <scope>IDENTIFICATION</scope>
</reference>
<dbReference type="GeneID" id="100212803"/>